<evidence type="ECO:0000313" key="1">
    <source>
        <dbReference type="EMBL" id="PON98475.1"/>
    </source>
</evidence>
<organism evidence="1 2">
    <name type="scientific">Trema orientale</name>
    <name type="common">Charcoal tree</name>
    <name type="synonym">Celtis orientalis</name>
    <dbReference type="NCBI Taxonomy" id="63057"/>
    <lineage>
        <taxon>Eukaryota</taxon>
        <taxon>Viridiplantae</taxon>
        <taxon>Streptophyta</taxon>
        <taxon>Embryophyta</taxon>
        <taxon>Tracheophyta</taxon>
        <taxon>Spermatophyta</taxon>
        <taxon>Magnoliopsida</taxon>
        <taxon>eudicotyledons</taxon>
        <taxon>Gunneridae</taxon>
        <taxon>Pentapetalae</taxon>
        <taxon>rosids</taxon>
        <taxon>fabids</taxon>
        <taxon>Rosales</taxon>
        <taxon>Cannabaceae</taxon>
        <taxon>Trema</taxon>
    </lineage>
</organism>
<gene>
    <name evidence="1" type="ORF">TorRG33x02_057090</name>
</gene>
<dbReference type="InParanoid" id="A0A2P5FKZ2"/>
<dbReference type="EMBL" id="JXTC01000024">
    <property type="protein sequence ID" value="PON98475.1"/>
    <property type="molecule type" value="Genomic_DNA"/>
</dbReference>
<name>A0A2P5FKZ2_TREOI</name>
<proteinExistence type="predicted"/>
<comment type="caution">
    <text evidence="1">The sequence shown here is derived from an EMBL/GenBank/DDBJ whole genome shotgun (WGS) entry which is preliminary data.</text>
</comment>
<keyword evidence="2" id="KW-1185">Reference proteome</keyword>
<protein>
    <submittedName>
        <fullName evidence="1">Uncharacterized protein</fullName>
    </submittedName>
</protein>
<dbReference type="Proteomes" id="UP000237000">
    <property type="component" value="Unassembled WGS sequence"/>
</dbReference>
<evidence type="ECO:0000313" key="2">
    <source>
        <dbReference type="Proteomes" id="UP000237000"/>
    </source>
</evidence>
<dbReference type="AlphaFoldDB" id="A0A2P5FKZ2"/>
<sequence length="71" mass="8401">MLDVIFNKIRSRIGNIRQMTKRWDPQGTKFDSYNFFCKFILARKKVRTCHYKELALELALVLFQLAAFGSI</sequence>
<dbReference type="OrthoDB" id="10317319at2759"/>
<accession>A0A2P5FKZ2</accession>
<reference evidence="2" key="1">
    <citation type="submission" date="2016-06" db="EMBL/GenBank/DDBJ databases">
        <title>Parallel loss of symbiosis genes in relatives of nitrogen-fixing non-legume Parasponia.</title>
        <authorList>
            <person name="Van Velzen R."/>
            <person name="Holmer R."/>
            <person name="Bu F."/>
            <person name="Rutten L."/>
            <person name="Van Zeijl A."/>
            <person name="Liu W."/>
            <person name="Santuari L."/>
            <person name="Cao Q."/>
            <person name="Sharma T."/>
            <person name="Shen D."/>
            <person name="Roswanjaya Y."/>
            <person name="Wardhani T."/>
            <person name="Kalhor M.S."/>
            <person name="Jansen J."/>
            <person name="Van den Hoogen J."/>
            <person name="Gungor B."/>
            <person name="Hartog M."/>
            <person name="Hontelez J."/>
            <person name="Verver J."/>
            <person name="Yang W.-C."/>
            <person name="Schijlen E."/>
            <person name="Repin R."/>
            <person name="Schilthuizen M."/>
            <person name="Schranz E."/>
            <person name="Heidstra R."/>
            <person name="Miyata K."/>
            <person name="Fedorova E."/>
            <person name="Kohlen W."/>
            <person name="Bisseling T."/>
            <person name="Smit S."/>
            <person name="Geurts R."/>
        </authorList>
    </citation>
    <scope>NUCLEOTIDE SEQUENCE [LARGE SCALE GENOMIC DNA]</scope>
    <source>
        <strain evidence="2">cv. RG33-2</strain>
    </source>
</reference>